<evidence type="ECO:0000313" key="5">
    <source>
        <dbReference type="EMBL" id="EHI60694.1"/>
    </source>
</evidence>
<dbReference type="InterPro" id="IPR032364">
    <property type="entry name" value="GramPos_pilinD1_N"/>
</dbReference>
<proteinExistence type="predicted"/>
<dbReference type="AlphaFoldDB" id="G5ICS3"/>
<sequence length="342" mass="36026">MKRLAVKRKAISALGIAVLLAALSVQTAVAAPEQEAKPSLTIQTHHENKGLPGLEWSAYQVAEMPRDGEYTLTAAFAASGLDVESLDGSTADEMQKSAARVVAFVKANQIDADRTAETDENGTAKLEDMDKGLYLIVQSSNKNPDYTVKSQPFFVALPMMKYIDGVLSWKYDVTAVPKLEVTVPETEPTTSETTTSEPTESQPSESQPTESQPTETQPTETQPTESLPPETVPPTYNPGNSGGSGGPGGPGGNSSGGPGEGETVTIVDTPPPLASFLPPPDETGLIEIIDDPIPLAGFPFVPKMGDMGAGGYAAGMILSLLVGGGAFIRRKKYTGEEERTDE</sequence>
<protein>
    <recommendedName>
        <fullName evidence="4">Gram-positive pilin subunit D1 N-terminal domain-containing protein</fullName>
    </recommendedName>
</protein>
<dbReference type="Gene3D" id="2.60.40.10">
    <property type="entry name" value="Immunoglobulins"/>
    <property type="match status" value="1"/>
</dbReference>
<dbReference type="PATRIC" id="fig|742737.3.peg.1267"/>
<comment type="caution">
    <text evidence="5">The sequence shown here is derived from an EMBL/GenBank/DDBJ whole genome shotgun (WGS) entry which is preliminary data.</text>
</comment>
<dbReference type="InterPro" id="IPR013783">
    <property type="entry name" value="Ig-like_fold"/>
</dbReference>
<feature type="transmembrane region" description="Helical" evidence="2">
    <location>
        <begin position="309"/>
        <end position="328"/>
    </location>
</feature>
<reference evidence="5 6" key="1">
    <citation type="submission" date="2011-08" db="EMBL/GenBank/DDBJ databases">
        <title>The Genome Sequence of Clostridium hathewayi WAL-18680.</title>
        <authorList>
            <consortium name="The Broad Institute Genome Sequencing Platform"/>
            <person name="Earl A."/>
            <person name="Ward D."/>
            <person name="Feldgarden M."/>
            <person name="Gevers D."/>
            <person name="Finegold S.M."/>
            <person name="Summanen P.H."/>
            <person name="Molitoris D.R."/>
            <person name="Song M."/>
            <person name="Daigneault M."/>
            <person name="Allen-Vercoe E."/>
            <person name="Young S.K."/>
            <person name="Zeng Q."/>
            <person name="Gargeya S."/>
            <person name="Fitzgerald M."/>
            <person name="Haas B."/>
            <person name="Abouelleil A."/>
            <person name="Alvarado L."/>
            <person name="Arachchi H.M."/>
            <person name="Berlin A."/>
            <person name="Brown A."/>
            <person name="Chapman S.B."/>
            <person name="Chen Z."/>
            <person name="Dunbar C."/>
            <person name="Freedman E."/>
            <person name="Gearin G."/>
            <person name="Gellesch M."/>
            <person name="Goldberg J."/>
            <person name="Griggs A."/>
            <person name="Gujja S."/>
            <person name="Heiman D."/>
            <person name="Howarth C."/>
            <person name="Larson L."/>
            <person name="Lui A."/>
            <person name="MacDonald P.J.P."/>
            <person name="Montmayeur A."/>
            <person name="Murphy C."/>
            <person name="Neiman D."/>
            <person name="Pearson M."/>
            <person name="Priest M."/>
            <person name="Roberts A."/>
            <person name="Saif S."/>
            <person name="Shea T."/>
            <person name="Shenoy N."/>
            <person name="Sisk P."/>
            <person name="Stolte C."/>
            <person name="Sykes S."/>
            <person name="Wortman J."/>
            <person name="Nusbaum C."/>
            <person name="Birren B."/>
        </authorList>
    </citation>
    <scope>NUCLEOTIDE SEQUENCE [LARGE SCALE GENOMIC DNA]</scope>
    <source>
        <strain evidence="5 6">WAL-18680</strain>
    </source>
</reference>
<organism evidence="5 6">
    <name type="scientific">Hungatella hathewayi WAL-18680</name>
    <dbReference type="NCBI Taxonomy" id="742737"/>
    <lineage>
        <taxon>Bacteria</taxon>
        <taxon>Bacillati</taxon>
        <taxon>Bacillota</taxon>
        <taxon>Clostridia</taxon>
        <taxon>Lachnospirales</taxon>
        <taxon>Lachnospiraceae</taxon>
        <taxon>Hungatella</taxon>
    </lineage>
</organism>
<dbReference type="RefSeq" id="WP_006779243.1">
    <property type="nucleotide sequence ID" value="NZ_CP040506.1"/>
</dbReference>
<evidence type="ECO:0000256" key="1">
    <source>
        <dbReference type="SAM" id="MobiDB-lite"/>
    </source>
</evidence>
<keyword evidence="6" id="KW-1185">Reference proteome</keyword>
<keyword evidence="2" id="KW-0472">Membrane</keyword>
<name>G5ICS3_9FIRM</name>
<keyword evidence="2" id="KW-1133">Transmembrane helix</keyword>
<dbReference type="Pfam" id="PF16555">
    <property type="entry name" value="GramPos_pilinD1"/>
    <property type="match status" value="1"/>
</dbReference>
<evidence type="ECO:0000259" key="4">
    <source>
        <dbReference type="Pfam" id="PF16555"/>
    </source>
</evidence>
<feature type="compositionally biased region" description="Gly residues" evidence="1">
    <location>
        <begin position="240"/>
        <end position="260"/>
    </location>
</feature>
<feature type="region of interest" description="Disordered" evidence="1">
    <location>
        <begin position="182"/>
        <end position="271"/>
    </location>
</feature>
<dbReference type="HOGENOM" id="CLU_810795_0_0_9"/>
<gene>
    <name evidence="5" type="ORF">HMPREF9473_01258</name>
</gene>
<feature type="compositionally biased region" description="Low complexity" evidence="1">
    <location>
        <begin position="184"/>
        <end position="229"/>
    </location>
</feature>
<evidence type="ECO:0000256" key="3">
    <source>
        <dbReference type="SAM" id="SignalP"/>
    </source>
</evidence>
<dbReference type="EMBL" id="ADLN01000012">
    <property type="protein sequence ID" value="EHI60694.1"/>
    <property type="molecule type" value="Genomic_DNA"/>
</dbReference>
<dbReference type="Proteomes" id="UP000005384">
    <property type="component" value="Unassembled WGS sequence"/>
</dbReference>
<dbReference type="OrthoDB" id="1958008at2"/>
<keyword evidence="3" id="KW-0732">Signal</keyword>
<keyword evidence="2" id="KW-0812">Transmembrane</keyword>
<feature type="chain" id="PRO_5003478611" description="Gram-positive pilin subunit D1 N-terminal domain-containing protein" evidence="3">
    <location>
        <begin position="31"/>
        <end position="342"/>
    </location>
</feature>
<feature type="signal peptide" evidence="3">
    <location>
        <begin position="1"/>
        <end position="30"/>
    </location>
</feature>
<evidence type="ECO:0000313" key="6">
    <source>
        <dbReference type="Proteomes" id="UP000005384"/>
    </source>
</evidence>
<feature type="domain" description="Gram-positive pilin subunit D1 N-terminal" evidence="4">
    <location>
        <begin position="49"/>
        <end position="162"/>
    </location>
</feature>
<accession>G5ICS3</accession>
<evidence type="ECO:0000256" key="2">
    <source>
        <dbReference type="SAM" id="Phobius"/>
    </source>
</evidence>